<organism evidence="2 3">
    <name type="scientific">Halteria grandinella</name>
    <dbReference type="NCBI Taxonomy" id="5974"/>
    <lineage>
        <taxon>Eukaryota</taxon>
        <taxon>Sar</taxon>
        <taxon>Alveolata</taxon>
        <taxon>Ciliophora</taxon>
        <taxon>Intramacronucleata</taxon>
        <taxon>Spirotrichea</taxon>
        <taxon>Stichotrichia</taxon>
        <taxon>Sporadotrichida</taxon>
        <taxon>Halteriidae</taxon>
        <taxon>Halteria</taxon>
    </lineage>
</organism>
<feature type="region of interest" description="Disordered" evidence="1">
    <location>
        <begin position="58"/>
        <end position="79"/>
    </location>
</feature>
<keyword evidence="3" id="KW-1185">Reference proteome</keyword>
<feature type="compositionally biased region" description="Basic and acidic residues" evidence="1">
    <location>
        <begin position="228"/>
        <end position="254"/>
    </location>
</feature>
<dbReference type="Proteomes" id="UP000785679">
    <property type="component" value="Unassembled WGS sequence"/>
</dbReference>
<evidence type="ECO:0000313" key="3">
    <source>
        <dbReference type="Proteomes" id="UP000785679"/>
    </source>
</evidence>
<evidence type="ECO:0000256" key="1">
    <source>
        <dbReference type="SAM" id="MobiDB-lite"/>
    </source>
</evidence>
<reference evidence="2" key="1">
    <citation type="submission" date="2019-06" db="EMBL/GenBank/DDBJ databases">
        <authorList>
            <person name="Zheng W."/>
        </authorList>
    </citation>
    <scope>NUCLEOTIDE SEQUENCE</scope>
    <source>
        <strain evidence="2">QDHG01</strain>
    </source>
</reference>
<dbReference type="AlphaFoldDB" id="A0A8J8SW70"/>
<feature type="compositionally biased region" description="Polar residues" evidence="1">
    <location>
        <begin position="217"/>
        <end position="227"/>
    </location>
</feature>
<accession>A0A8J8SW70</accession>
<feature type="compositionally biased region" description="Basic and acidic residues" evidence="1">
    <location>
        <begin position="62"/>
        <end position="77"/>
    </location>
</feature>
<name>A0A8J8SW70_HALGN</name>
<feature type="region of interest" description="Disordered" evidence="1">
    <location>
        <begin position="122"/>
        <end position="143"/>
    </location>
</feature>
<comment type="caution">
    <text evidence="2">The sequence shown here is derived from an EMBL/GenBank/DDBJ whole genome shotgun (WGS) entry which is preliminary data.</text>
</comment>
<evidence type="ECO:0000313" key="2">
    <source>
        <dbReference type="EMBL" id="TNV72648.1"/>
    </source>
</evidence>
<protein>
    <submittedName>
        <fullName evidence="2">Uncharacterized protein</fullName>
    </submittedName>
</protein>
<gene>
    <name evidence="2" type="ORF">FGO68_gene130</name>
</gene>
<dbReference type="EMBL" id="RRYP01021485">
    <property type="protein sequence ID" value="TNV72648.1"/>
    <property type="molecule type" value="Genomic_DNA"/>
</dbReference>
<sequence>MKPIVSRITELINYLKQRKNMIEQGLTQQNDNQFQEKLIMFTRFKLQDEQEKAFKLKQPPTRKVDQIKRKQSEEQRSHAKIASRQVVLDEILIEGEDIEGSRTAMRKKFSSNNRLTLGVKGKRRTNQSFESSIGKRSIRSKHSGQIDYMMSNRGFDVSKPLEEVEELNLESTPVANPLRSLNNSGKKIHSLFQQSSLPPITVPKSSPLVFIEDVSSPGLNESGTQRNYSDRYRSEMVDSSSIREEDSDEKKEGDQQAFRNKALSGIPDCGGAKKRPRVHSPLMKNKVNTKQTSFRLTTQKITSLELDDQVSVHVVRTMKKQKTKELNERGRIRIRDKFRQDSFFSYSNASRSQQIPLEDVAAIDEEAPY</sequence>
<proteinExistence type="predicted"/>
<feature type="region of interest" description="Disordered" evidence="1">
    <location>
        <begin position="214"/>
        <end position="279"/>
    </location>
</feature>